<dbReference type="AlphaFoldDB" id="A0A8J5FNM4"/>
<reference evidence="3 4" key="1">
    <citation type="submission" date="2020-08" db="EMBL/GenBank/DDBJ databases">
        <title>Plant Genome Project.</title>
        <authorList>
            <person name="Zhang R.-G."/>
        </authorList>
    </citation>
    <scope>NUCLEOTIDE SEQUENCE [LARGE SCALE GENOMIC DNA]</scope>
    <source>
        <tissue evidence="3">Rhizome</tissue>
    </source>
</reference>
<dbReference type="Proteomes" id="UP000734854">
    <property type="component" value="Unassembled WGS sequence"/>
</dbReference>
<dbReference type="EMBL" id="JACMSC010000015">
    <property type="protein sequence ID" value="KAG6487768.1"/>
    <property type="molecule type" value="Genomic_DNA"/>
</dbReference>
<dbReference type="PANTHER" id="PTHR16487">
    <property type="entry name" value="PPP4R2-RELATED PROTEIN"/>
    <property type="match status" value="1"/>
</dbReference>
<dbReference type="GO" id="GO:0030289">
    <property type="term" value="C:protein phosphatase 4 complex"/>
    <property type="evidence" value="ECO:0007669"/>
    <property type="project" value="InterPro"/>
</dbReference>
<comment type="similarity">
    <text evidence="1">Belongs to the PPP4R2 family.</text>
</comment>
<gene>
    <name evidence="3" type="ORF">ZIOFF_056370</name>
</gene>
<dbReference type="InterPro" id="IPR015267">
    <property type="entry name" value="PPP4R2"/>
</dbReference>
<evidence type="ECO:0000313" key="4">
    <source>
        <dbReference type="Proteomes" id="UP000734854"/>
    </source>
</evidence>
<organism evidence="3 4">
    <name type="scientific">Zingiber officinale</name>
    <name type="common">Ginger</name>
    <name type="synonym">Amomum zingiber</name>
    <dbReference type="NCBI Taxonomy" id="94328"/>
    <lineage>
        <taxon>Eukaryota</taxon>
        <taxon>Viridiplantae</taxon>
        <taxon>Streptophyta</taxon>
        <taxon>Embryophyta</taxon>
        <taxon>Tracheophyta</taxon>
        <taxon>Spermatophyta</taxon>
        <taxon>Magnoliopsida</taxon>
        <taxon>Liliopsida</taxon>
        <taxon>Zingiberales</taxon>
        <taxon>Zingiberaceae</taxon>
        <taxon>Zingiber</taxon>
    </lineage>
</organism>
<dbReference type="GO" id="GO:0005737">
    <property type="term" value="C:cytoplasm"/>
    <property type="evidence" value="ECO:0007669"/>
    <property type="project" value="TreeGrafter"/>
</dbReference>
<evidence type="ECO:0000256" key="1">
    <source>
        <dbReference type="ARBA" id="ARBA00009207"/>
    </source>
</evidence>
<feature type="region of interest" description="Disordered" evidence="2">
    <location>
        <begin position="146"/>
        <end position="231"/>
    </location>
</feature>
<feature type="compositionally biased region" description="Acidic residues" evidence="2">
    <location>
        <begin position="178"/>
        <end position="189"/>
    </location>
</feature>
<dbReference type="GO" id="GO:0005634">
    <property type="term" value="C:nucleus"/>
    <property type="evidence" value="ECO:0007669"/>
    <property type="project" value="TreeGrafter"/>
</dbReference>
<protein>
    <recommendedName>
        <fullName evidence="5">Serine/threonine-protein phosphatase 4 regulatory subunit 2</fullName>
    </recommendedName>
</protein>
<evidence type="ECO:0000313" key="3">
    <source>
        <dbReference type="EMBL" id="KAG6487768.1"/>
    </source>
</evidence>
<name>A0A8J5FNM4_ZINOF</name>
<dbReference type="GO" id="GO:0019888">
    <property type="term" value="F:protein phosphatase regulator activity"/>
    <property type="evidence" value="ECO:0007669"/>
    <property type="project" value="InterPro"/>
</dbReference>
<keyword evidence="4" id="KW-1185">Reference proteome</keyword>
<evidence type="ECO:0000256" key="2">
    <source>
        <dbReference type="SAM" id="MobiDB-lite"/>
    </source>
</evidence>
<proteinExistence type="inferred from homology"/>
<dbReference type="PANTHER" id="PTHR16487:SF0">
    <property type="entry name" value="PROTEIN PHOSPHATASE 4 REGULATORY SUBUNIT 2-RELATED"/>
    <property type="match status" value="1"/>
</dbReference>
<dbReference type="Pfam" id="PF09184">
    <property type="entry name" value="PPP4R2"/>
    <property type="match status" value="1"/>
</dbReference>
<accession>A0A8J5FNM4</accession>
<comment type="caution">
    <text evidence="3">The sequence shown here is derived from an EMBL/GenBank/DDBJ whole genome shotgun (WGS) entry which is preliminary data.</text>
</comment>
<evidence type="ECO:0008006" key="5">
    <source>
        <dbReference type="Google" id="ProtNLM"/>
    </source>
</evidence>
<sequence>MSNTAMEDTISDTSQFVTASADVDHSAEHLNASNSNFEHDWDMLRGLLSFWMKQVLAEYNEAQTDNSSGPQKCSLVGETYQELVKRLDEALLSFTEGPPFTLQRLCEILLVPKDTYSNLSKLALALEKNLLVTSTLSKCTEPYPGVLGKKHEAVSGNETPNEKTIPISNGVEPAAGDRDEEMTDAETVEDATIADTEMQEHKASETSTEAVSDSKASEETGETNEEQSPST</sequence>